<proteinExistence type="predicted"/>
<dbReference type="EMBL" id="PFAV01000063">
    <property type="protein sequence ID" value="PIR90976.1"/>
    <property type="molecule type" value="Genomic_DNA"/>
</dbReference>
<gene>
    <name evidence="1" type="ORF">COU03_03460</name>
</gene>
<comment type="caution">
    <text evidence="1">The sequence shown here is derived from an EMBL/GenBank/DDBJ whole genome shotgun (WGS) entry which is preliminary data.</text>
</comment>
<dbReference type="AlphaFoldDB" id="A0A2H0UVV1"/>
<evidence type="ECO:0000313" key="2">
    <source>
        <dbReference type="Proteomes" id="UP000228906"/>
    </source>
</evidence>
<reference evidence="2" key="1">
    <citation type="submission" date="2017-09" db="EMBL/GenBank/DDBJ databases">
        <title>Depth-based differentiation of microbial function through sediment-hosted aquifers and enrichment of novel symbionts in the deep terrestrial subsurface.</title>
        <authorList>
            <person name="Probst A.J."/>
            <person name="Ladd B."/>
            <person name="Jarett J.K."/>
            <person name="Geller-Mcgrath D.E."/>
            <person name="Sieber C.M.K."/>
            <person name="Emerson J.B."/>
            <person name="Anantharaman K."/>
            <person name="Thomas B.C."/>
            <person name="Malmstrom R."/>
            <person name="Stieglmeier M."/>
            <person name="Klingl A."/>
            <person name="Woyke T."/>
            <person name="Ryan C.M."/>
            <person name="Banfield J.F."/>
        </authorList>
    </citation>
    <scope>NUCLEOTIDE SEQUENCE [LARGE SCALE GENOMIC DNA]</scope>
</reference>
<dbReference type="Proteomes" id="UP000228906">
    <property type="component" value="Unassembled WGS sequence"/>
</dbReference>
<sequence length="85" mass="9480">MEIKGKLNEFGLNPGNAVVIGSGILNALKIRGSNDIDVVVTLEKYQSLALDSRFKKEMKPRARNTDKRPLGNYDRLDCAGRNLDF</sequence>
<organism evidence="1 2">
    <name type="scientific">bacterium (Candidatus Gribaldobacteria) CG10_big_fil_rev_8_21_14_0_10_41_12</name>
    <dbReference type="NCBI Taxonomy" id="2014277"/>
    <lineage>
        <taxon>Bacteria</taxon>
        <taxon>Candidatus Gribaldobacteria</taxon>
    </lineage>
</organism>
<name>A0A2H0UVV1_9BACT</name>
<accession>A0A2H0UVV1</accession>
<evidence type="ECO:0000313" key="1">
    <source>
        <dbReference type="EMBL" id="PIR90976.1"/>
    </source>
</evidence>
<protein>
    <submittedName>
        <fullName evidence="1">Uncharacterized protein</fullName>
    </submittedName>
</protein>